<dbReference type="GO" id="GO:0007166">
    <property type="term" value="P:cell surface receptor signaling pathway"/>
    <property type="evidence" value="ECO:0007669"/>
    <property type="project" value="InterPro"/>
</dbReference>
<dbReference type="AlphaFoldDB" id="A0AAD8WG38"/>
<dbReference type="CDD" id="cd21037">
    <property type="entry name" value="MLKL_NTD"/>
    <property type="match status" value="1"/>
</dbReference>
<dbReference type="InterPro" id="IPR036537">
    <property type="entry name" value="Adaptor_Cbl_N_dom_sf"/>
</dbReference>
<keyword evidence="2" id="KW-1185">Reference proteome</keyword>
<sequence length="435" mass="49267">MISLLLEELQNQWTPDPVTSKLLQDLNNALDEGRALVESCQERRTWSLVFKTQKKARKFDALDQRISKILEMFHIANMILIVKPNRNGAGAAAASACASSSAADIKEMVSLAVSIVEEAKKQRHNREEIQQLVQFVEQVANLLQQLQSANLWWDAKTKLLLDGLKGLLQQASNILFHHKQPHRSNTRMQQAFFCTGGGYYSQDEPDQILQVAYGIGYYVQESRLLQDLYDALNDGRTLAESCQERRTWSLVFKTQKKVRKFDALDQRISKILEMFHIANMILIVKTNRNGAGAAAASACASSSSAADVKEMVSLAVSIVEEAKKQRHNREEIQQLVQFVEQVANLLQQLQSANLWWDAKTKLLLDGLKGLLQQASNILFHHKQPHRSNTRMQQAFFCTGGGYYSQDEPDQILQVAYGIGYYVQVLPVITRRQIHI</sequence>
<dbReference type="InterPro" id="IPR059179">
    <property type="entry name" value="MLKL-like_MCAfunc"/>
</dbReference>
<proteinExistence type="predicted"/>
<reference evidence="1" key="1">
    <citation type="submission" date="2023-07" db="EMBL/GenBank/DDBJ databases">
        <title>A chromosome-level genome assembly of Lolium multiflorum.</title>
        <authorList>
            <person name="Chen Y."/>
            <person name="Copetti D."/>
            <person name="Kolliker R."/>
            <person name="Studer B."/>
        </authorList>
    </citation>
    <scope>NUCLEOTIDE SEQUENCE</scope>
    <source>
        <strain evidence="1">02402/16</strain>
        <tissue evidence="1">Leaf</tissue>
    </source>
</reference>
<evidence type="ECO:0000313" key="2">
    <source>
        <dbReference type="Proteomes" id="UP001231189"/>
    </source>
</evidence>
<gene>
    <name evidence="1" type="ORF">QYE76_049188</name>
</gene>
<dbReference type="Proteomes" id="UP001231189">
    <property type="component" value="Unassembled WGS sequence"/>
</dbReference>
<name>A0AAD8WG38_LOLMU</name>
<evidence type="ECO:0000313" key="1">
    <source>
        <dbReference type="EMBL" id="KAK1661029.1"/>
    </source>
</evidence>
<dbReference type="EMBL" id="JAUUTY010000003">
    <property type="protein sequence ID" value="KAK1661029.1"/>
    <property type="molecule type" value="Genomic_DNA"/>
</dbReference>
<comment type="caution">
    <text evidence="1">The sequence shown here is derived from an EMBL/GenBank/DDBJ whole genome shotgun (WGS) entry which is preliminary data.</text>
</comment>
<protein>
    <submittedName>
        <fullName evidence="1">Uncharacterized protein</fullName>
    </submittedName>
</protein>
<accession>A0AAD8WG38</accession>
<organism evidence="1 2">
    <name type="scientific">Lolium multiflorum</name>
    <name type="common">Italian ryegrass</name>
    <name type="synonym">Lolium perenne subsp. multiflorum</name>
    <dbReference type="NCBI Taxonomy" id="4521"/>
    <lineage>
        <taxon>Eukaryota</taxon>
        <taxon>Viridiplantae</taxon>
        <taxon>Streptophyta</taxon>
        <taxon>Embryophyta</taxon>
        <taxon>Tracheophyta</taxon>
        <taxon>Spermatophyta</taxon>
        <taxon>Magnoliopsida</taxon>
        <taxon>Liliopsida</taxon>
        <taxon>Poales</taxon>
        <taxon>Poaceae</taxon>
        <taxon>BOP clade</taxon>
        <taxon>Pooideae</taxon>
        <taxon>Poodae</taxon>
        <taxon>Poeae</taxon>
        <taxon>Poeae Chloroplast Group 2 (Poeae type)</taxon>
        <taxon>Loliodinae</taxon>
        <taxon>Loliinae</taxon>
        <taxon>Lolium</taxon>
    </lineage>
</organism>
<dbReference type="PANTHER" id="PTHR35832">
    <property type="entry name" value="OS12G0248400 PROTEIN-RELATED"/>
    <property type="match status" value="1"/>
</dbReference>
<dbReference type="PANTHER" id="PTHR35832:SF10">
    <property type="entry name" value="OS06G0314501 PROTEIN"/>
    <property type="match status" value="1"/>
</dbReference>
<dbReference type="Gene3D" id="1.20.930.20">
    <property type="entry name" value="Adaptor protein Cbl, N-terminal domain"/>
    <property type="match status" value="3"/>
</dbReference>